<proteinExistence type="predicted"/>
<dbReference type="AlphaFoldDB" id="R7TKH2"/>
<dbReference type="Proteomes" id="UP000014760">
    <property type="component" value="Unassembled WGS sequence"/>
</dbReference>
<name>R7TKH2_CAPTE</name>
<gene>
    <name evidence="1" type="ORF">CAPTEDRAFT_205498</name>
</gene>
<evidence type="ECO:0000313" key="3">
    <source>
        <dbReference type="Proteomes" id="UP000014760"/>
    </source>
</evidence>
<evidence type="ECO:0000313" key="1">
    <source>
        <dbReference type="EMBL" id="ELT91615.1"/>
    </source>
</evidence>
<dbReference type="EnsemblMetazoa" id="CapteT205498">
    <property type="protein sequence ID" value="CapteP205498"/>
    <property type="gene ID" value="CapteG205498"/>
</dbReference>
<dbReference type="EMBL" id="AMQN01030979">
    <property type="status" value="NOT_ANNOTATED_CDS"/>
    <property type="molecule type" value="Genomic_DNA"/>
</dbReference>
<accession>R7TKH2</accession>
<keyword evidence="3" id="KW-1185">Reference proteome</keyword>
<evidence type="ECO:0000313" key="2">
    <source>
        <dbReference type="EnsemblMetazoa" id="CapteP205498"/>
    </source>
</evidence>
<organism evidence="1">
    <name type="scientific">Capitella teleta</name>
    <name type="common">Polychaete worm</name>
    <dbReference type="NCBI Taxonomy" id="283909"/>
    <lineage>
        <taxon>Eukaryota</taxon>
        <taxon>Metazoa</taxon>
        <taxon>Spiralia</taxon>
        <taxon>Lophotrochozoa</taxon>
        <taxon>Annelida</taxon>
        <taxon>Polychaeta</taxon>
        <taxon>Sedentaria</taxon>
        <taxon>Scolecida</taxon>
        <taxon>Capitellidae</taxon>
        <taxon>Capitella</taxon>
    </lineage>
</organism>
<feature type="non-terminal residue" evidence="1">
    <location>
        <position position="112"/>
    </location>
</feature>
<sequence length="112" mass="12299">MDTGTVYPCHVQVQLHGPNNSLLCDVDKCCELGLAAGRGGQNFVCPHVQAALNEPNRVDEELPFDPVAMKVSSVMQESLVKLQAVAEEQRAPLIVKWPHDTECLHFSIFTGK</sequence>
<reference evidence="2" key="3">
    <citation type="submission" date="2015-06" db="UniProtKB">
        <authorList>
            <consortium name="EnsemblMetazoa"/>
        </authorList>
    </citation>
    <scope>IDENTIFICATION</scope>
</reference>
<dbReference type="HOGENOM" id="CLU_2151996_0_0_1"/>
<protein>
    <submittedName>
        <fullName evidence="1 2">Uncharacterized protein</fullName>
    </submittedName>
</protein>
<reference evidence="3" key="1">
    <citation type="submission" date="2012-12" db="EMBL/GenBank/DDBJ databases">
        <authorList>
            <person name="Hellsten U."/>
            <person name="Grimwood J."/>
            <person name="Chapman J.A."/>
            <person name="Shapiro H."/>
            <person name="Aerts A."/>
            <person name="Otillar R.P."/>
            <person name="Terry A.Y."/>
            <person name="Boore J.L."/>
            <person name="Simakov O."/>
            <person name="Marletaz F."/>
            <person name="Cho S.-J."/>
            <person name="Edsinger-Gonzales E."/>
            <person name="Havlak P."/>
            <person name="Kuo D.-H."/>
            <person name="Larsson T."/>
            <person name="Lv J."/>
            <person name="Arendt D."/>
            <person name="Savage R."/>
            <person name="Osoegawa K."/>
            <person name="de Jong P."/>
            <person name="Lindberg D.R."/>
            <person name="Seaver E.C."/>
            <person name="Weisblat D.A."/>
            <person name="Putnam N.H."/>
            <person name="Grigoriev I.V."/>
            <person name="Rokhsar D.S."/>
        </authorList>
    </citation>
    <scope>NUCLEOTIDE SEQUENCE</scope>
    <source>
        <strain evidence="3">I ESC-2004</strain>
    </source>
</reference>
<reference evidence="1 3" key="2">
    <citation type="journal article" date="2013" name="Nature">
        <title>Insights into bilaterian evolution from three spiralian genomes.</title>
        <authorList>
            <person name="Simakov O."/>
            <person name="Marletaz F."/>
            <person name="Cho S.J."/>
            <person name="Edsinger-Gonzales E."/>
            <person name="Havlak P."/>
            <person name="Hellsten U."/>
            <person name="Kuo D.H."/>
            <person name="Larsson T."/>
            <person name="Lv J."/>
            <person name="Arendt D."/>
            <person name="Savage R."/>
            <person name="Osoegawa K."/>
            <person name="de Jong P."/>
            <person name="Grimwood J."/>
            <person name="Chapman J.A."/>
            <person name="Shapiro H."/>
            <person name="Aerts A."/>
            <person name="Otillar R.P."/>
            <person name="Terry A.Y."/>
            <person name="Boore J.L."/>
            <person name="Grigoriev I.V."/>
            <person name="Lindberg D.R."/>
            <person name="Seaver E.C."/>
            <person name="Weisblat D.A."/>
            <person name="Putnam N.H."/>
            <person name="Rokhsar D.S."/>
        </authorList>
    </citation>
    <scope>NUCLEOTIDE SEQUENCE</scope>
    <source>
        <strain evidence="1 3">I ESC-2004</strain>
    </source>
</reference>
<dbReference type="EMBL" id="KB310406">
    <property type="protein sequence ID" value="ELT91615.1"/>
    <property type="molecule type" value="Genomic_DNA"/>
</dbReference>